<dbReference type="GO" id="GO:0000976">
    <property type="term" value="F:transcription cis-regulatory region binding"/>
    <property type="evidence" value="ECO:0007669"/>
    <property type="project" value="TreeGrafter"/>
</dbReference>
<dbReference type="CDD" id="cd17574">
    <property type="entry name" value="REC_OmpR"/>
    <property type="match status" value="1"/>
</dbReference>
<keyword evidence="2" id="KW-0902">Two-component regulatory system</keyword>
<evidence type="ECO:0000256" key="7">
    <source>
        <dbReference type="PROSITE-ProRule" id="PRU01091"/>
    </source>
</evidence>
<evidence type="ECO:0000256" key="1">
    <source>
        <dbReference type="ARBA" id="ARBA00022553"/>
    </source>
</evidence>
<evidence type="ECO:0000313" key="10">
    <source>
        <dbReference type="EMBL" id="GBG10203.1"/>
    </source>
</evidence>
<feature type="domain" description="OmpR/PhoB-type" evidence="9">
    <location>
        <begin position="128"/>
        <end position="226"/>
    </location>
</feature>
<sequence>MYQILIVDDDAEIRSLIRIHLEQAGMQVAEAESGRLAIARIQEKDYDLMILDLMMDDGNGYEVLHYLHDHNSKLLVISLSARREIQDKIDTLGLGADDYVTKPFSPMELLARVQAQLRRNRPKKDAQSEIIKLKELSLDVDNLILHHKGIQHDLTSYECELLYLFMTNPDRILTKRDIYRQVWKHDNYDDNNLSVFIRRLRHLLSETADSPYHLQTVRGVGYRFSGDGR</sequence>
<dbReference type="InterPro" id="IPR001867">
    <property type="entry name" value="OmpR/PhoB-type_DNA-bd"/>
</dbReference>
<evidence type="ECO:0000256" key="4">
    <source>
        <dbReference type="ARBA" id="ARBA00023125"/>
    </source>
</evidence>
<keyword evidence="4 7" id="KW-0238">DNA-binding</keyword>
<dbReference type="SMART" id="SM00862">
    <property type="entry name" value="Trans_reg_C"/>
    <property type="match status" value="1"/>
</dbReference>
<evidence type="ECO:0000256" key="3">
    <source>
        <dbReference type="ARBA" id="ARBA00023015"/>
    </source>
</evidence>
<dbReference type="InterPro" id="IPR016032">
    <property type="entry name" value="Sig_transdc_resp-reg_C-effctor"/>
</dbReference>
<dbReference type="InterPro" id="IPR001789">
    <property type="entry name" value="Sig_transdc_resp-reg_receiver"/>
</dbReference>
<name>A0A2R5F1T0_9BACL</name>
<keyword evidence="11" id="KW-1185">Reference proteome</keyword>
<dbReference type="SUPFAM" id="SSF52172">
    <property type="entry name" value="CheY-like"/>
    <property type="match status" value="1"/>
</dbReference>
<dbReference type="AlphaFoldDB" id="A0A2R5F1T0"/>
<dbReference type="GO" id="GO:0005829">
    <property type="term" value="C:cytosol"/>
    <property type="evidence" value="ECO:0007669"/>
    <property type="project" value="TreeGrafter"/>
</dbReference>
<dbReference type="InterPro" id="IPR039420">
    <property type="entry name" value="WalR-like"/>
</dbReference>
<dbReference type="GO" id="GO:0000156">
    <property type="term" value="F:phosphorelay response regulator activity"/>
    <property type="evidence" value="ECO:0007669"/>
    <property type="project" value="TreeGrafter"/>
</dbReference>
<dbReference type="RefSeq" id="WP_108994745.1">
    <property type="nucleotide sequence ID" value="NZ_BDQX01000291.1"/>
</dbReference>
<organism evidence="10 11">
    <name type="scientific">Paenibacillus agaridevorans</name>
    <dbReference type="NCBI Taxonomy" id="171404"/>
    <lineage>
        <taxon>Bacteria</taxon>
        <taxon>Bacillati</taxon>
        <taxon>Bacillota</taxon>
        <taxon>Bacilli</taxon>
        <taxon>Bacillales</taxon>
        <taxon>Paenibacillaceae</taxon>
        <taxon>Paenibacillus</taxon>
    </lineage>
</organism>
<feature type="domain" description="Response regulatory" evidence="8">
    <location>
        <begin position="3"/>
        <end position="117"/>
    </location>
</feature>
<comment type="caution">
    <text evidence="10">The sequence shown here is derived from an EMBL/GenBank/DDBJ whole genome shotgun (WGS) entry which is preliminary data.</text>
</comment>
<feature type="DNA-binding region" description="OmpR/PhoB-type" evidence="7">
    <location>
        <begin position="128"/>
        <end position="226"/>
    </location>
</feature>
<evidence type="ECO:0000313" key="11">
    <source>
        <dbReference type="Proteomes" id="UP000245202"/>
    </source>
</evidence>
<dbReference type="Gene3D" id="1.10.10.10">
    <property type="entry name" value="Winged helix-like DNA-binding domain superfamily/Winged helix DNA-binding domain"/>
    <property type="match status" value="1"/>
</dbReference>
<accession>A0A2R5F1T0</accession>
<dbReference type="Pfam" id="PF00072">
    <property type="entry name" value="Response_reg"/>
    <property type="match status" value="1"/>
</dbReference>
<protein>
    <submittedName>
        <fullName evidence="10">DNA-binding response regulator</fullName>
    </submittedName>
</protein>
<feature type="modified residue" description="4-aspartylphosphate" evidence="6">
    <location>
        <position position="52"/>
    </location>
</feature>
<dbReference type="PANTHER" id="PTHR48111:SF40">
    <property type="entry name" value="PHOSPHATE REGULON TRANSCRIPTIONAL REGULATORY PROTEIN PHOB"/>
    <property type="match status" value="1"/>
</dbReference>
<evidence type="ECO:0000259" key="8">
    <source>
        <dbReference type="PROSITE" id="PS50110"/>
    </source>
</evidence>
<evidence type="ECO:0000256" key="2">
    <source>
        <dbReference type="ARBA" id="ARBA00023012"/>
    </source>
</evidence>
<dbReference type="InterPro" id="IPR011006">
    <property type="entry name" value="CheY-like_superfamily"/>
</dbReference>
<keyword evidence="5" id="KW-0804">Transcription</keyword>
<dbReference type="PROSITE" id="PS51755">
    <property type="entry name" value="OMPR_PHOB"/>
    <property type="match status" value="1"/>
</dbReference>
<proteinExistence type="predicted"/>
<dbReference type="Gene3D" id="3.40.50.2300">
    <property type="match status" value="1"/>
</dbReference>
<evidence type="ECO:0000256" key="5">
    <source>
        <dbReference type="ARBA" id="ARBA00023163"/>
    </source>
</evidence>
<dbReference type="PROSITE" id="PS50110">
    <property type="entry name" value="RESPONSE_REGULATORY"/>
    <property type="match status" value="1"/>
</dbReference>
<keyword evidence="3" id="KW-0805">Transcription regulation</keyword>
<dbReference type="GO" id="GO:0032993">
    <property type="term" value="C:protein-DNA complex"/>
    <property type="evidence" value="ECO:0007669"/>
    <property type="project" value="TreeGrafter"/>
</dbReference>
<dbReference type="GO" id="GO:0006355">
    <property type="term" value="P:regulation of DNA-templated transcription"/>
    <property type="evidence" value="ECO:0007669"/>
    <property type="project" value="InterPro"/>
</dbReference>
<dbReference type="InterPro" id="IPR036388">
    <property type="entry name" value="WH-like_DNA-bd_sf"/>
</dbReference>
<dbReference type="SMART" id="SM00448">
    <property type="entry name" value="REC"/>
    <property type="match status" value="1"/>
</dbReference>
<dbReference type="EMBL" id="BDQX01000291">
    <property type="protein sequence ID" value="GBG10203.1"/>
    <property type="molecule type" value="Genomic_DNA"/>
</dbReference>
<reference evidence="10 11" key="1">
    <citation type="submission" date="2017-08" db="EMBL/GenBank/DDBJ databases">
        <title>Substantial Increase in Enzyme Production by Combined Drug-Resistance Mutations in Paenibacillus agaridevorans.</title>
        <authorList>
            <person name="Tanaka Y."/>
            <person name="Funane K."/>
            <person name="Hosaka T."/>
            <person name="Shiwa Y."/>
            <person name="Fujita N."/>
            <person name="Miyazaki T."/>
            <person name="Yoshikawa H."/>
            <person name="Murakami K."/>
            <person name="Kasahara K."/>
            <person name="Inaoka T."/>
            <person name="Hiraga Y."/>
            <person name="Ochi K."/>
        </authorList>
    </citation>
    <scope>NUCLEOTIDE SEQUENCE [LARGE SCALE GENOMIC DNA]</scope>
    <source>
        <strain evidence="10 11">T-3040</strain>
    </source>
</reference>
<evidence type="ECO:0000259" key="9">
    <source>
        <dbReference type="PROSITE" id="PS51755"/>
    </source>
</evidence>
<dbReference type="Pfam" id="PF00486">
    <property type="entry name" value="Trans_reg_C"/>
    <property type="match status" value="1"/>
</dbReference>
<keyword evidence="1 6" id="KW-0597">Phosphoprotein</keyword>
<dbReference type="Gene3D" id="6.10.250.690">
    <property type="match status" value="1"/>
</dbReference>
<evidence type="ECO:0000256" key="6">
    <source>
        <dbReference type="PROSITE-ProRule" id="PRU00169"/>
    </source>
</evidence>
<dbReference type="CDD" id="cd00383">
    <property type="entry name" value="trans_reg_C"/>
    <property type="match status" value="1"/>
</dbReference>
<gene>
    <name evidence="10" type="ORF">PAT3040_04921</name>
</gene>
<dbReference type="SUPFAM" id="SSF46894">
    <property type="entry name" value="C-terminal effector domain of the bipartite response regulators"/>
    <property type="match status" value="1"/>
</dbReference>
<dbReference type="PANTHER" id="PTHR48111">
    <property type="entry name" value="REGULATOR OF RPOS"/>
    <property type="match status" value="1"/>
</dbReference>
<dbReference type="Proteomes" id="UP000245202">
    <property type="component" value="Unassembled WGS sequence"/>
</dbReference>